<accession>A0A318YFI0</accession>
<evidence type="ECO:0000313" key="4">
    <source>
        <dbReference type="Proteomes" id="UP000247647"/>
    </source>
</evidence>
<dbReference type="RefSeq" id="XP_025478733.1">
    <property type="nucleotide sequence ID" value="XM_025629625.1"/>
</dbReference>
<reference evidence="3" key="1">
    <citation type="submission" date="2016-12" db="EMBL/GenBank/DDBJ databases">
        <title>The genomes of Aspergillus section Nigri reveals drivers in fungal speciation.</title>
        <authorList>
            <consortium name="DOE Joint Genome Institute"/>
            <person name="Vesth T.C."/>
            <person name="Nybo J."/>
            <person name="Theobald S."/>
            <person name="Brandl J."/>
            <person name="Frisvad J.C."/>
            <person name="Nielsen K.F."/>
            <person name="Lyhne E.K."/>
            <person name="Kogle M.E."/>
            <person name="Kuo A."/>
            <person name="Riley R."/>
            <person name="Clum A."/>
            <person name="Nolan M."/>
            <person name="Lipzen A."/>
            <person name="Salamov A."/>
            <person name="Henrissat B."/>
            <person name="Wiebenga A."/>
            <person name="De Vries R.P."/>
            <person name="Grigoriev I.V."/>
            <person name="Mortensen U.H."/>
            <person name="Andersen M.R."/>
            <person name="Baker S.E."/>
        </authorList>
    </citation>
    <scope>NUCLEOTIDE SEQUENCE [LARGE SCALE GENOMIC DNA]</scope>
    <source>
        <strain evidence="3">CBS 115656</strain>
    </source>
</reference>
<evidence type="ECO:0000256" key="2">
    <source>
        <dbReference type="SAM" id="Phobius"/>
    </source>
</evidence>
<evidence type="ECO:0000313" key="3">
    <source>
        <dbReference type="EMBL" id="PYH33255.1"/>
    </source>
</evidence>
<keyword evidence="2" id="KW-0472">Membrane</keyword>
<name>A0A318YFI0_ASPNB</name>
<evidence type="ECO:0000256" key="1">
    <source>
        <dbReference type="SAM" id="MobiDB-lite"/>
    </source>
</evidence>
<organism evidence="3 4">
    <name type="scientific">Aspergillus neoniger (strain CBS 115656)</name>
    <dbReference type="NCBI Taxonomy" id="1448310"/>
    <lineage>
        <taxon>Eukaryota</taxon>
        <taxon>Fungi</taxon>
        <taxon>Dikarya</taxon>
        <taxon>Ascomycota</taxon>
        <taxon>Pezizomycotina</taxon>
        <taxon>Eurotiomycetes</taxon>
        <taxon>Eurotiomycetidae</taxon>
        <taxon>Eurotiales</taxon>
        <taxon>Aspergillaceae</taxon>
        <taxon>Aspergillus</taxon>
        <taxon>Aspergillus subgen. Circumdati</taxon>
    </lineage>
</organism>
<gene>
    <name evidence="3" type="ORF">BO87DRAFT_85465</name>
</gene>
<proteinExistence type="predicted"/>
<sequence length="183" mass="20349">MTDNALFRGHSLAVDGVAQRAFLSFWVLVSSLRLTGGMDSHCLSSSPERSPNSTLKPRQSGTNSIPSFSLDALFSSTAKLDSTLISLLLVAELVLSLSPSFPLPFFFFLFSLFRFLPTLFARTAWLSIIIFFFVFPSSLRCLSILPLYYSHLNLIDRSSFHTVILDLCMTLLLDDAACSRPHT</sequence>
<dbReference type="EMBL" id="KZ821464">
    <property type="protein sequence ID" value="PYH33255.1"/>
    <property type="molecule type" value="Genomic_DNA"/>
</dbReference>
<dbReference type="AlphaFoldDB" id="A0A318YFI0"/>
<feature type="transmembrane region" description="Helical" evidence="2">
    <location>
        <begin position="125"/>
        <end position="149"/>
    </location>
</feature>
<protein>
    <submittedName>
        <fullName evidence="3">Uncharacterized protein</fullName>
    </submittedName>
</protein>
<dbReference type="GeneID" id="37132081"/>
<keyword evidence="2" id="KW-1133">Transmembrane helix</keyword>
<keyword evidence="4" id="KW-1185">Reference proteome</keyword>
<dbReference type="Proteomes" id="UP000247647">
    <property type="component" value="Unassembled WGS sequence"/>
</dbReference>
<feature type="transmembrane region" description="Helical" evidence="2">
    <location>
        <begin position="84"/>
        <end position="113"/>
    </location>
</feature>
<feature type="region of interest" description="Disordered" evidence="1">
    <location>
        <begin position="42"/>
        <end position="62"/>
    </location>
</feature>
<keyword evidence="2" id="KW-0812">Transmembrane</keyword>